<feature type="domain" description="HTH gntR-type" evidence="6">
    <location>
        <begin position="32"/>
        <end position="102"/>
    </location>
</feature>
<dbReference type="PANTHER" id="PTHR46577">
    <property type="entry name" value="HTH-TYPE TRANSCRIPTIONAL REGULATORY PROTEIN GABR"/>
    <property type="match status" value="1"/>
</dbReference>
<dbReference type="GO" id="GO:0030170">
    <property type="term" value="F:pyridoxal phosphate binding"/>
    <property type="evidence" value="ECO:0007669"/>
    <property type="project" value="InterPro"/>
</dbReference>
<keyword evidence="3" id="KW-0805">Transcription regulation</keyword>
<dbReference type="InterPro" id="IPR051446">
    <property type="entry name" value="HTH_trans_reg/aminotransferase"/>
</dbReference>
<reference evidence="7" key="1">
    <citation type="submission" date="2024-05" db="EMBL/GenBank/DDBJ databases">
        <authorList>
            <person name="Cai S.Y."/>
            <person name="Jin L.M."/>
            <person name="Li H.R."/>
        </authorList>
    </citation>
    <scope>NUCLEOTIDE SEQUENCE</scope>
    <source>
        <strain evidence="7">A5-74</strain>
    </source>
</reference>
<dbReference type="Pfam" id="PF00392">
    <property type="entry name" value="GntR"/>
    <property type="match status" value="1"/>
</dbReference>
<evidence type="ECO:0000256" key="2">
    <source>
        <dbReference type="ARBA" id="ARBA00022898"/>
    </source>
</evidence>
<dbReference type="InterPro" id="IPR015424">
    <property type="entry name" value="PyrdxlP-dep_Trfase"/>
</dbReference>
<comment type="similarity">
    <text evidence="1">In the C-terminal section; belongs to the class-I pyridoxal-phosphate-dependent aminotransferase family.</text>
</comment>
<evidence type="ECO:0000256" key="3">
    <source>
        <dbReference type="ARBA" id="ARBA00023015"/>
    </source>
</evidence>
<dbReference type="InterPro" id="IPR015421">
    <property type="entry name" value="PyrdxlP-dep_Trfase_major"/>
</dbReference>
<evidence type="ECO:0000313" key="7">
    <source>
        <dbReference type="EMBL" id="XCG62309.1"/>
    </source>
</evidence>
<dbReference type="InterPro" id="IPR000524">
    <property type="entry name" value="Tscrpt_reg_HTH_GntR"/>
</dbReference>
<dbReference type="PROSITE" id="PS50949">
    <property type="entry name" value="HTH_GNTR"/>
    <property type="match status" value="1"/>
</dbReference>
<keyword evidence="4" id="KW-0238">DNA-binding</keyword>
<protein>
    <submittedName>
        <fullName evidence="7">PLP-dependent aminotransferase family protein</fullName>
    </submittedName>
</protein>
<dbReference type="Gene3D" id="3.40.640.10">
    <property type="entry name" value="Type I PLP-dependent aspartate aminotransferase-like (Major domain)"/>
    <property type="match status" value="1"/>
</dbReference>
<dbReference type="Pfam" id="PF00155">
    <property type="entry name" value="Aminotran_1_2"/>
    <property type="match status" value="1"/>
</dbReference>
<dbReference type="PANTHER" id="PTHR46577:SF1">
    <property type="entry name" value="HTH-TYPE TRANSCRIPTIONAL REGULATORY PROTEIN GABR"/>
    <property type="match status" value="1"/>
</dbReference>
<organism evidence="7">
    <name type="scientific">Nakamurella sp. A5-74</name>
    <dbReference type="NCBI Taxonomy" id="3158264"/>
    <lineage>
        <taxon>Bacteria</taxon>
        <taxon>Bacillati</taxon>
        <taxon>Actinomycetota</taxon>
        <taxon>Actinomycetes</taxon>
        <taxon>Nakamurellales</taxon>
        <taxon>Nakamurellaceae</taxon>
        <taxon>Nakamurella</taxon>
    </lineage>
</organism>
<accession>A0AAU8DK38</accession>
<dbReference type="AlphaFoldDB" id="A0AAU8DK38"/>
<evidence type="ECO:0000256" key="4">
    <source>
        <dbReference type="ARBA" id="ARBA00023125"/>
    </source>
</evidence>
<keyword evidence="5" id="KW-0804">Transcription</keyword>
<evidence type="ECO:0000256" key="5">
    <source>
        <dbReference type="ARBA" id="ARBA00023163"/>
    </source>
</evidence>
<proteinExistence type="inferred from homology"/>
<dbReference type="InterPro" id="IPR004839">
    <property type="entry name" value="Aminotransferase_I/II_large"/>
</dbReference>
<dbReference type="SUPFAM" id="SSF53383">
    <property type="entry name" value="PLP-dependent transferases"/>
    <property type="match status" value="1"/>
</dbReference>
<dbReference type="GO" id="GO:0008483">
    <property type="term" value="F:transaminase activity"/>
    <property type="evidence" value="ECO:0007669"/>
    <property type="project" value="UniProtKB-KW"/>
</dbReference>
<sequence>MMPTPSIRTPRLSAAALVRRLVEDPRKDERAGVAYRQLAVQIREAALDGRIASGSALPSERELAAALTISRTTVAAGYALLREQGWLHSRQGAPSRLIVPGVPVGASPAFGMEYAQSLIASTMTSAGVAPIDLGVASLPAPEDHLRRAAAAALADLDGYLAADGYHPYGLPQLRERIAQQYTDEGVPTSPDQILITSGAQHGLSLALQELTLPGDRVLVEGPTYPTALDAVRAGHRIPATLPLVVGDEHPWDLELLAAILRSSAPRLAYLIPDLQNPTGAVMSEQDRSEIVDLLGRAGCPVVVDESFRSLVGPGFPSSMAGFGAADRVLAIGSVSKPFWGGLRVGWVRTAPGIVDRLAAARALTDMAGPVLEQLVATHLLADPAGAVAVQNARLDRSRAAALAALAEHLPHWSVARPVGGVTLWITLPGPYAGELARRALQVGVRIVPGTRFGADGTMENHLRMPVTAPAELLVEAVRRLALVDHEASVGHRSPASGDRVV</sequence>
<dbReference type="EMBL" id="CP159218">
    <property type="protein sequence ID" value="XCG62309.1"/>
    <property type="molecule type" value="Genomic_DNA"/>
</dbReference>
<dbReference type="GO" id="GO:0003677">
    <property type="term" value="F:DNA binding"/>
    <property type="evidence" value="ECO:0007669"/>
    <property type="project" value="UniProtKB-KW"/>
</dbReference>
<dbReference type="CDD" id="cd00609">
    <property type="entry name" value="AAT_like"/>
    <property type="match status" value="1"/>
</dbReference>
<dbReference type="InterPro" id="IPR036390">
    <property type="entry name" value="WH_DNA-bd_sf"/>
</dbReference>
<keyword evidence="7" id="KW-0808">Transferase</keyword>
<gene>
    <name evidence="7" type="ORF">ABLG96_13680</name>
</gene>
<dbReference type="CDD" id="cd07377">
    <property type="entry name" value="WHTH_GntR"/>
    <property type="match status" value="1"/>
</dbReference>
<evidence type="ECO:0000256" key="1">
    <source>
        <dbReference type="ARBA" id="ARBA00005384"/>
    </source>
</evidence>
<dbReference type="RefSeq" id="WP_353647924.1">
    <property type="nucleotide sequence ID" value="NZ_CP159218.1"/>
</dbReference>
<dbReference type="SUPFAM" id="SSF46785">
    <property type="entry name" value="Winged helix' DNA-binding domain"/>
    <property type="match status" value="1"/>
</dbReference>
<evidence type="ECO:0000259" key="6">
    <source>
        <dbReference type="PROSITE" id="PS50949"/>
    </source>
</evidence>
<keyword evidence="7" id="KW-0032">Aminotransferase</keyword>
<dbReference type="Gene3D" id="1.10.10.10">
    <property type="entry name" value="Winged helix-like DNA-binding domain superfamily/Winged helix DNA-binding domain"/>
    <property type="match status" value="1"/>
</dbReference>
<name>A0AAU8DK38_9ACTN</name>
<keyword evidence="2" id="KW-0663">Pyridoxal phosphate</keyword>
<dbReference type="GO" id="GO:0003700">
    <property type="term" value="F:DNA-binding transcription factor activity"/>
    <property type="evidence" value="ECO:0007669"/>
    <property type="project" value="InterPro"/>
</dbReference>
<dbReference type="InterPro" id="IPR036388">
    <property type="entry name" value="WH-like_DNA-bd_sf"/>
</dbReference>
<dbReference type="PRINTS" id="PR00035">
    <property type="entry name" value="HTHGNTR"/>
</dbReference>
<dbReference type="SMART" id="SM00345">
    <property type="entry name" value="HTH_GNTR"/>
    <property type="match status" value="1"/>
</dbReference>